<reference evidence="3 4" key="1">
    <citation type="submission" date="2018-08" db="EMBL/GenBank/DDBJ databases">
        <title>Genomic Encyclopedia of Type Strains, Phase IV (KMG-IV): sequencing the most valuable type-strain genomes for metagenomic binning, comparative biology and taxonomic classification.</title>
        <authorList>
            <person name="Goeker M."/>
        </authorList>
    </citation>
    <scope>NUCLEOTIDE SEQUENCE [LARGE SCALE GENOMIC DNA]</scope>
    <source>
        <strain evidence="3 4">BW863</strain>
    </source>
</reference>
<feature type="chain" id="PRO_5017681072" description="Outer membrane beta-barrel porin/alpha-amylase" evidence="2">
    <location>
        <begin position="39"/>
        <end position="399"/>
    </location>
</feature>
<dbReference type="EMBL" id="QUMO01000002">
    <property type="protein sequence ID" value="REF87411.1"/>
    <property type="molecule type" value="Genomic_DNA"/>
</dbReference>
<feature type="transmembrane region" description="Helical" evidence="1">
    <location>
        <begin position="71"/>
        <end position="90"/>
    </location>
</feature>
<dbReference type="AlphaFoldDB" id="A0A3D9YXP0"/>
<sequence length="399" mass="43374">MERYTHIQKNFLCLGRRHRGVITAVALASSLAAAPAYAADLSMPGPMTMDMSGQGASMDMNGQSMDGMDHAAIPAGVYGAGMVGAGHFMFSYTPSYMRMEDNYIGSSIVSPDTIATTVKLPMPMMMMGMTFDTYRIVPTSMDMQMHMFHAMYGVTDWLNIMVMGAYDLKSMTMLTYKGAMGDTALGSTTNRTSGFGDTSVMSLWRVYKDPINEVHINVGLSLPTGSTTETMNMLMPMGTYMTMRANYGMQLGTGTVDLLPGVTYLGHIAQWSWGAIYRGRLALGDNTEGYEYGYRQEISGWAGYRWIPGVTSTFRVQGEVDDRIHGADPQIMGLMQGSNPYFYGGQRINLLGGLEVSGAPFGLQHVSLAIEGGAPVYQNLNGPQLGEAWQLTGALHVGF</sequence>
<feature type="signal peptide" evidence="2">
    <location>
        <begin position="1"/>
        <end position="38"/>
    </location>
</feature>
<comment type="caution">
    <text evidence="3">The sequence shown here is derived from an EMBL/GenBank/DDBJ whole genome shotgun (WGS) entry which is preliminary data.</text>
</comment>
<keyword evidence="1" id="KW-1133">Transmembrane helix</keyword>
<dbReference type="Proteomes" id="UP000256900">
    <property type="component" value="Unassembled WGS sequence"/>
</dbReference>
<evidence type="ECO:0000313" key="3">
    <source>
        <dbReference type="EMBL" id="REF87411.1"/>
    </source>
</evidence>
<dbReference type="RefSeq" id="WP_129396376.1">
    <property type="nucleotide sequence ID" value="NZ_CP025086.1"/>
</dbReference>
<keyword evidence="1" id="KW-0472">Membrane</keyword>
<organism evidence="3 4">
    <name type="scientific">Methylovirgula ligni</name>
    <dbReference type="NCBI Taxonomy" id="569860"/>
    <lineage>
        <taxon>Bacteria</taxon>
        <taxon>Pseudomonadati</taxon>
        <taxon>Pseudomonadota</taxon>
        <taxon>Alphaproteobacteria</taxon>
        <taxon>Hyphomicrobiales</taxon>
        <taxon>Beijerinckiaceae</taxon>
        <taxon>Methylovirgula</taxon>
    </lineage>
</organism>
<name>A0A3D9YXP0_9HYPH</name>
<accession>A0A3D9YXP0</accession>
<evidence type="ECO:0008006" key="5">
    <source>
        <dbReference type="Google" id="ProtNLM"/>
    </source>
</evidence>
<keyword evidence="4" id="KW-1185">Reference proteome</keyword>
<evidence type="ECO:0000313" key="4">
    <source>
        <dbReference type="Proteomes" id="UP000256900"/>
    </source>
</evidence>
<keyword evidence="1" id="KW-0812">Transmembrane</keyword>
<evidence type="ECO:0000256" key="2">
    <source>
        <dbReference type="SAM" id="SignalP"/>
    </source>
</evidence>
<proteinExistence type="predicted"/>
<dbReference type="OrthoDB" id="5450709at2"/>
<gene>
    <name evidence="3" type="ORF">DES32_1032</name>
</gene>
<protein>
    <recommendedName>
        <fullName evidence="5">Outer membrane beta-barrel porin/alpha-amylase</fullName>
    </recommendedName>
</protein>
<keyword evidence="2" id="KW-0732">Signal</keyword>
<evidence type="ECO:0000256" key="1">
    <source>
        <dbReference type="SAM" id="Phobius"/>
    </source>
</evidence>